<dbReference type="CDD" id="cd16283">
    <property type="entry name" value="RomA-like_MBL-fold"/>
    <property type="match status" value="1"/>
</dbReference>
<dbReference type="Proteomes" id="UP000030901">
    <property type="component" value="Chromosome"/>
</dbReference>
<dbReference type="GO" id="GO:0070290">
    <property type="term" value="F:N-acylphosphatidylethanolamine-specific phospholipase D activity"/>
    <property type="evidence" value="ECO:0007669"/>
    <property type="project" value="InterPro"/>
</dbReference>
<feature type="domain" description="Metallo-beta-lactamase" evidence="1">
    <location>
        <begin position="85"/>
        <end position="282"/>
    </location>
</feature>
<evidence type="ECO:0000259" key="1">
    <source>
        <dbReference type="Pfam" id="PF12706"/>
    </source>
</evidence>
<dbReference type="InterPro" id="IPR036866">
    <property type="entry name" value="RibonucZ/Hydroxyglut_hydro"/>
</dbReference>
<dbReference type="PANTHER" id="PTHR15032">
    <property type="entry name" value="N-ACYL-PHOSPHATIDYLETHANOLAMINE-HYDROLYZING PHOSPHOLIPASE D"/>
    <property type="match status" value="1"/>
</dbReference>
<dbReference type="OrthoDB" id="9805728at2"/>
<name>A0A0A7S2V5_FRIPE</name>
<dbReference type="InterPro" id="IPR001279">
    <property type="entry name" value="Metallo-B-lactamas"/>
</dbReference>
<dbReference type="STRING" id="1267021.FPB0191_01357"/>
<protein>
    <submittedName>
        <fullName evidence="2">Putative Zn-dependent hydrolase with the beta-lactamase fold</fullName>
    </submittedName>
</protein>
<dbReference type="RefSeq" id="WP_039104896.1">
    <property type="nucleotide sequence ID" value="NZ_CAMKYU010000004.1"/>
</dbReference>
<accession>A0A0A7S2V5</accession>
<dbReference type="AlphaFoldDB" id="A0A0A7S2V5"/>
<dbReference type="Pfam" id="PF12706">
    <property type="entry name" value="Lactamase_B_2"/>
    <property type="match status" value="1"/>
</dbReference>
<organism evidence="2 3">
    <name type="scientific">Frischella perrara</name>
    <dbReference type="NCBI Taxonomy" id="1267021"/>
    <lineage>
        <taxon>Bacteria</taxon>
        <taxon>Pseudomonadati</taxon>
        <taxon>Pseudomonadota</taxon>
        <taxon>Gammaproteobacteria</taxon>
        <taxon>Orbales</taxon>
        <taxon>Orbaceae</taxon>
        <taxon>Frischella</taxon>
    </lineage>
</organism>
<sequence length="324" mass="38225">MFYKNPYYDASKKHHTIRGFRNLEPFAISKKDFVKWRKERKIHPPKAGYEKFIQDWFQPADFTVAQEGIWWLGHASSLIRINQKTILIDPVFSEYASPFNFIGPKRRTPCPTSVEQLPNIDFVVISHNHYDHLDYPTIKQLIKRFPDITFFVPLGLRKKLLKWGANQVTELDWWDSFTISDIKLTAVPAQHWSRRGLFDTNRSLWCGWMIEYPHYTIYFMGDSGYANIFNLIGQRFPNIDLALIPIGCYAPQWFMHKQHIDPRQSVQIFKQLNCKRAIAIHWGVFELADDALDEPPKFLQTLTEQELEHKQLFSLLKIGQHTTI</sequence>
<gene>
    <name evidence="2" type="ORF">FPB0191_01357</name>
</gene>
<dbReference type="GO" id="GO:0005737">
    <property type="term" value="C:cytoplasm"/>
    <property type="evidence" value="ECO:0007669"/>
    <property type="project" value="TreeGrafter"/>
</dbReference>
<dbReference type="PIRSF" id="PIRSF038896">
    <property type="entry name" value="NAPE-PLD"/>
    <property type="match status" value="1"/>
</dbReference>
<proteinExistence type="predicted"/>
<dbReference type="EMBL" id="CP009056">
    <property type="protein sequence ID" value="AJA45177.1"/>
    <property type="molecule type" value="Genomic_DNA"/>
</dbReference>
<reference evidence="2 3" key="1">
    <citation type="journal article" date="2014" name="Appl. Environ. Microbiol.">
        <title>Gut symbionts from distinct hosts exhibit genotoxic activity via divergent colibactin biosynthetic pathways.</title>
        <authorList>
            <person name="Engel P."/>
            <person name="Vizcaino M.I."/>
            <person name="Crawford J.M."/>
        </authorList>
    </citation>
    <scope>NUCLEOTIDE SEQUENCE [LARGE SCALE GENOMIC DNA]</scope>
    <source>
        <strain evidence="2 3">PEB0191</strain>
    </source>
</reference>
<dbReference type="KEGG" id="fpp:FPB0191_01357"/>
<dbReference type="InterPro" id="IPR024884">
    <property type="entry name" value="NAPE-PLD"/>
</dbReference>
<dbReference type="HOGENOM" id="CLU_020884_1_1_6"/>
<evidence type="ECO:0000313" key="3">
    <source>
        <dbReference type="Proteomes" id="UP000030901"/>
    </source>
</evidence>
<keyword evidence="3" id="KW-1185">Reference proteome</keyword>
<dbReference type="PANTHER" id="PTHR15032:SF4">
    <property type="entry name" value="N-ACYL-PHOSPHATIDYLETHANOLAMINE-HYDROLYZING PHOSPHOLIPASE D"/>
    <property type="match status" value="1"/>
</dbReference>
<dbReference type="Gene3D" id="3.60.15.10">
    <property type="entry name" value="Ribonuclease Z/Hydroxyacylglutathione hydrolase-like"/>
    <property type="match status" value="1"/>
</dbReference>
<evidence type="ECO:0000313" key="2">
    <source>
        <dbReference type="EMBL" id="AJA45177.1"/>
    </source>
</evidence>
<keyword evidence="2" id="KW-0378">Hydrolase</keyword>
<dbReference type="GO" id="GO:0008270">
    <property type="term" value="F:zinc ion binding"/>
    <property type="evidence" value="ECO:0007669"/>
    <property type="project" value="InterPro"/>
</dbReference>
<dbReference type="SUPFAM" id="SSF56281">
    <property type="entry name" value="Metallo-hydrolase/oxidoreductase"/>
    <property type="match status" value="1"/>
</dbReference>